<organism evidence="1 2">
    <name type="scientific">Actinosynnema mirum (strain ATCC 29888 / DSM 43827 / JCM 3225 / NBRC 14064 / NCIMB 13271 / NRRL B-12336 / IMRU 3971 / 101)</name>
    <dbReference type="NCBI Taxonomy" id="446462"/>
    <lineage>
        <taxon>Bacteria</taxon>
        <taxon>Bacillati</taxon>
        <taxon>Actinomycetota</taxon>
        <taxon>Actinomycetes</taxon>
        <taxon>Pseudonocardiales</taxon>
        <taxon>Pseudonocardiaceae</taxon>
        <taxon>Actinosynnema</taxon>
    </lineage>
</organism>
<dbReference type="AlphaFoldDB" id="C6WKB5"/>
<dbReference type="Proteomes" id="UP000002213">
    <property type="component" value="Chromosome"/>
</dbReference>
<dbReference type="STRING" id="446462.Amir_6365"/>
<dbReference type="EMBL" id="CP001630">
    <property type="protein sequence ID" value="ACU40166.1"/>
    <property type="molecule type" value="Genomic_DNA"/>
</dbReference>
<keyword evidence="2" id="KW-1185">Reference proteome</keyword>
<gene>
    <name evidence="1" type="ordered locus">Amir_6365</name>
</gene>
<dbReference type="HOGENOM" id="CLU_035897_1_0_11"/>
<accession>C6WKB5</accession>
<sequence length="492" mass="55764">MVMYHELYFGLADGRREARQAPERFVKSFVDIKNAVHLLKSGEKFLLLGPKGAGKSAFAAYLDKTQDMQTEFVQVRDLSTLPFDQIDKVKTGEPGGPGRVITVWKLLLYAGILDIVMKDQSHAFQRDPQMLKLVDELRRLGFMAASPKAAVLGAAKSTYKLTIPGLGNVYTREKTESFNLYHVVNHLEDRILNSDSSGHVYTLILDGLDSIYLTDPNYSSAIASLLQAAYEIYEILGEGESRARVVLLLRNDIFTRLQLPDAGKMRQDLSIDLDWRVLSRTPQQSNLFELVNRKASAMLEKQSLAVVQDFFPKDVQVGARPPKWLNIYSYLLGLTRHTPRDLLRLLEYIREVESEQGSSKKPGAKLSNEVIREGALRYSSKYFVEAIENELVGLQGESDLASRAVSTLRHLRKATFTAKQFSRDLLGSSEDDFRQAEEMLKWLFFAGAVGNVVANKSERYLQFYHRRDNAEVYLKGELILHNALLHAWNIPR</sequence>
<evidence type="ECO:0000313" key="1">
    <source>
        <dbReference type="EMBL" id="ACU40166.1"/>
    </source>
</evidence>
<evidence type="ECO:0000313" key="2">
    <source>
        <dbReference type="Proteomes" id="UP000002213"/>
    </source>
</evidence>
<protein>
    <recommendedName>
        <fullName evidence="3">ATPase</fullName>
    </recommendedName>
</protein>
<name>C6WKB5_ACTMD</name>
<dbReference type="InterPro" id="IPR027417">
    <property type="entry name" value="P-loop_NTPase"/>
</dbReference>
<evidence type="ECO:0008006" key="3">
    <source>
        <dbReference type="Google" id="ProtNLM"/>
    </source>
</evidence>
<dbReference type="KEGG" id="ami:Amir_6365"/>
<dbReference type="NCBIfam" id="NF047389">
    <property type="entry name" value="ATPase_Sll1717"/>
    <property type="match status" value="1"/>
</dbReference>
<proteinExistence type="predicted"/>
<dbReference type="eggNOG" id="ENOG5032FWM">
    <property type="taxonomic scope" value="Bacteria"/>
</dbReference>
<dbReference type="InterPro" id="IPR059206">
    <property type="entry name" value="Sll1717-like"/>
</dbReference>
<reference evidence="1 2" key="1">
    <citation type="journal article" date="2009" name="Stand. Genomic Sci.">
        <title>Complete genome sequence of Actinosynnema mirum type strain (101).</title>
        <authorList>
            <person name="Land M."/>
            <person name="Lapidus A."/>
            <person name="Mayilraj S."/>
            <person name="Chen F."/>
            <person name="Copeland A."/>
            <person name="Del Rio T.G."/>
            <person name="Nolan M."/>
            <person name="Lucas S."/>
            <person name="Tice H."/>
            <person name="Cheng J.F."/>
            <person name="Chertkov O."/>
            <person name="Bruce D."/>
            <person name="Goodwin L."/>
            <person name="Pitluck S."/>
            <person name="Rohde M."/>
            <person name="Goker M."/>
            <person name="Pati A."/>
            <person name="Ivanova N."/>
            <person name="Mavromatis K."/>
            <person name="Chen A."/>
            <person name="Palaniappan K."/>
            <person name="Hauser L."/>
            <person name="Chang Y.J."/>
            <person name="Jeffries C.C."/>
            <person name="Brettin T."/>
            <person name="Detter J.C."/>
            <person name="Han C."/>
            <person name="Chain P."/>
            <person name="Tindall B.J."/>
            <person name="Bristow J."/>
            <person name="Eisen J.A."/>
            <person name="Markowitz V."/>
            <person name="Hugenholtz P."/>
            <person name="Kyrpides N.C."/>
            <person name="Klenk H.P."/>
        </authorList>
    </citation>
    <scope>NUCLEOTIDE SEQUENCE [LARGE SCALE GENOMIC DNA]</scope>
    <source>
        <strain evidence="2">ATCC 29888 / DSM 43827 / JCM 3225 / NBRC 14064 / NCIMB 13271 / NRRL B-12336 / IMRU 3971 / 101</strain>
    </source>
</reference>
<dbReference type="SUPFAM" id="SSF52540">
    <property type="entry name" value="P-loop containing nucleoside triphosphate hydrolases"/>
    <property type="match status" value="1"/>
</dbReference>